<dbReference type="EMBL" id="AAKQSY010000001">
    <property type="protein sequence ID" value="ECU6927731.1"/>
    <property type="molecule type" value="Genomic_DNA"/>
</dbReference>
<evidence type="ECO:0000313" key="7">
    <source>
        <dbReference type="EMBL" id="ECT6425202.1"/>
    </source>
</evidence>
<proteinExistence type="predicted"/>
<keyword evidence="2" id="KW-0472">Membrane</keyword>
<evidence type="ECO:0000256" key="1">
    <source>
        <dbReference type="SAM" id="MobiDB-lite"/>
    </source>
</evidence>
<feature type="compositionally biased region" description="Acidic residues" evidence="1">
    <location>
        <begin position="277"/>
        <end position="292"/>
    </location>
</feature>
<evidence type="ECO:0000313" key="10">
    <source>
        <dbReference type="EMBL" id="HAE3197161.1"/>
    </source>
</evidence>
<dbReference type="EMBL" id="AAKJYZ010000029">
    <property type="protein sequence ID" value="ECS5571758.1"/>
    <property type="molecule type" value="Genomic_DNA"/>
</dbReference>
<dbReference type="EMBL" id="DAAROJ010000033">
    <property type="protein sequence ID" value="HAE3197161.1"/>
    <property type="molecule type" value="Genomic_DNA"/>
</dbReference>
<dbReference type="RefSeq" id="WP_023234120.1">
    <property type="nucleotide sequence ID" value="NZ_CP008925.1"/>
</dbReference>
<reference evidence="5" key="2">
    <citation type="submission" date="2018-07" db="EMBL/GenBank/DDBJ databases">
        <authorList>
            <consortium name="NARMS: The National Antimicrobial Resistance Monitoring System"/>
        </authorList>
    </citation>
    <scope>NUCLEOTIDE SEQUENCE</scope>
    <source>
        <strain evidence="5">FSIS1503023</strain>
        <strain evidence="7">FSIS1606185</strain>
        <strain evidence="6">FSIS1607449</strain>
        <strain evidence="8">FSIS1702211</strain>
    </source>
</reference>
<evidence type="ECO:0000313" key="4">
    <source>
        <dbReference type="EMBL" id="EBY3766399.1"/>
    </source>
</evidence>
<name>A0A2T9QD32_SALET</name>
<reference evidence="9" key="3">
    <citation type="submission" date="2018-07" db="EMBL/GenBank/DDBJ databases">
        <authorList>
            <consortium name="PulseNet: The National Subtyping Network for Foodborne Disease Surveillance"/>
            <person name="Tarr C.L."/>
            <person name="Trees E."/>
            <person name="Katz L.S."/>
            <person name="Carleton-Romer H.A."/>
            <person name="Stroika S."/>
            <person name="Kucerova Z."/>
            <person name="Roache K.F."/>
            <person name="Sabol A.L."/>
            <person name="Besser J."/>
            <person name="Gerner-Smidt P."/>
        </authorList>
    </citation>
    <scope>NUCLEOTIDE SEQUENCE</scope>
    <source>
        <strain evidence="9">PNUSAS002073</strain>
    </source>
</reference>
<dbReference type="EMBL" id="AAKNKP010000010">
    <property type="protein sequence ID" value="ECT6425202.1"/>
    <property type="molecule type" value="Genomic_DNA"/>
</dbReference>
<feature type="transmembrane region" description="Helical" evidence="2">
    <location>
        <begin position="461"/>
        <end position="494"/>
    </location>
</feature>
<dbReference type="AlphaFoldDB" id="A0A2T9QD32"/>
<evidence type="ECO:0000313" key="14">
    <source>
        <dbReference type="Proteomes" id="UP000323452"/>
    </source>
</evidence>
<evidence type="ECO:0000313" key="3">
    <source>
        <dbReference type="EMBL" id="EBW1953584.1"/>
    </source>
</evidence>
<dbReference type="EMBL" id="AAKIXF010000012">
    <property type="protein sequence ID" value="ECS2243021.1"/>
    <property type="molecule type" value="Genomic_DNA"/>
</dbReference>
<dbReference type="EMBL" id="DAATOQ010000016">
    <property type="protein sequence ID" value="HAE8895995.1"/>
    <property type="molecule type" value="Genomic_DNA"/>
</dbReference>
<keyword evidence="2" id="KW-0812">Transmembrane</keyword>
<dbReference type="EMBL" id="AAHHQO010000010">
    <property type="protein sequence ID" value="EBW1953584.1"/>
    <property type="molecule type" value="Genomic_DNA"/>
</dbReference>
<reference evidence="13" key="7">
    <citation type="submission" date="2019-03" db="EMBL/GenBank/DDBJ databases">
        <authorList>
            <person name="Levent G."/>
            <person name="Schlochtermeier A."/>
            <person name="Ives S.E."/>
            <person name="Norman K.N."/>
            <person name="Lawhon S.D."/>
            <person name="Loneragan G.H."/>
            <person name="Anderson R.C."/>
            <person name="Scott H.M."/>
        </authorList>
    </citation>
    <scope>NUCLEOTIDE SEQUENCE</scope>
    <source>
        <strain evidence="13">ME2L-19-234</strain>
    </source>
</reference>
<evidence type="ECO:0000313" key="12">
    <source>
        <dbReference type="EMBL" id="HAE8895995.1"/>
    </source>
</evidence>
<feature type="region of interest" description="Disordered" evidence="1">
    <location>
        <begin position="241"/>
        <end position="300"/>
    </location>
</feature>
<reference evidence="13 14" key="6">
    <citation type="journal article" date="2019" name="Proc. Natl. Acad. Sci. U.S.A.">
        <title>Microbiome composition shapes rapid genomic adaptation of Drosophila melanogaster.</title>
        <authorList>
            <person name="Rudman S.M."/>
            <person name="Greenblum S."/>
            <person name="Hughes R.C."/>
            <person name="Rajpurohit S."/>
            <person name="Kiratli O."/>
            <person name="Lowder D.B."/>
            <person name="Lemmon S.G."/>
            <person name="Petrov D.A."/>
            <person name="Chaston J.M."/>
            <person name="Schmidt P."/>
        </authorList>
    </citation>
    <scope>NUCLEOTIDE SEQUENCE [LARGE SCALE GENOMIC DNA]</scope>
    <source>
        <strain evidence="13 14">ME2L-19-234</strain>
    </source>
</reference>
<dbReference type="EMBL" id="AAKOHZ010000019">
    <property type="protein sequence ID" value="ECT9250071.1"/>
    <property type="molecule type" value="Genomic_DNA"/>
</dbReference>
<accession>A0A2T9QD32</accession>
<keyword evidence="2" id="KW-1133">Transmembrane helix</keyword>
<gene>
    <name evidence="7" type="ORF">A6E75_12055</name>
    <name evidence="9" type="ORF">A8D33_01420</name>
    <name evidence="5" type="ORF">APX06_13560</name>
    <name evidence="6" type="ORF">BGP46_21795</name>
    <name evidence="3" type="ORF">C3N96_12080</name>
    <name evidence="8" type="ORF">CGD37_16270</name>
    <name evidence="4" type="ORF">D4F32_17530</name>
    <name evidence="13" type="ORF">E4904_16735</name>
    <name evidence="10" type="ORF">G3454_004403</name>
    <name evidence="11" type="ORF">G4A16_004463</name>
    <name evidence="12" type="ORF">G4Y54_002472</name>
</gene>
<comment type="caution">
    <text evidence="9">The sequence shown here is derived from an EMBL/GenBank/DDBJ whole genome shotgun (WGS) entry which is preliminary data.</text>
</comment>
<evidence type="ECO:0000256" key="2">
    <source>
        <dbReference type="SAM" id="Phobius"/>
    </source>
</evidence>
<reference evidence="4" key="5">
    <citation type="submission" date="2018-09" db="EMBL/GenBank/DDBJ databases">
        <authorList>
            <person name="Ashton P.M."/>
            <person name="Dallman T."/>
            <person name="Nair S."/>
            <person name="De Pinna E."/>
            <person name="Peters T."/>
            <person name="Grant K."/>
        </authorList>
    </citation>
    <scope>NUCLEOTIDE SEQUENCE</scope>
    <source>
        <strain evidence="3">449466</strain>
        <strain evidence="4">579255</strain>
    </source>
</reference>
<dbReference type="Proteomes" id="UP000839902">
    <property type="component" value="Unassembled WGS sequence"/>
</dbReference>
<dbReference type="Proteomes" id="UP000323452">
    <property type="component" value="Unassembled WGS sequence"/>
</dbReference>
<evidence type="ECO:0000313" key="13">
    <source>
        <dbReference type="EMBL" id="KAA7281647.1"/>
    </source>
</evidence>
<organism evidence="9">
    <name type="scientific">Salmonella enterica subsp. enterica serovar Cerro</name>
    <dbReference type="NCBI Taxonomy" id="340188"/>
    <lineage>
        <taxon>Bacteria</taxon>
        <taxon>Pseudomonadati</taxon>
        <taxon>Pseudomonadota</taxon>
        <taxon>Gammaproteobacteria</taxon>
        <taxon>Enterobacterales</taxon>
        <taxon>Enterobacteriaceae</taxon>
        <taxon>Salmonella</taxon>
    </lineage>
</organism>
<evidence type="ECO:0000313" key="9">
    <source>
        <dbReference type="EMBL" id="ECU6927731.1"/>
    </source>
</evidence>
<dbReference type="EMBL" id="DAARSL010000059">
    <property type="protein sequence ID" value="HAE3754597.1"/>
    <property type="molecule type" value="Genomic_DNA"/>
</dbReference>
<reference evidence="10" key="4">
    <citation type="submission" date="2018-07" db="EMBL/GenBank/DDBJ databases">
        <authorList>
            <consortium name="NCBI Pathogen Detection Project"/>
        </authorList>
    </citation>
    <scope>NUCLEOTIDE SEQUENCE</scope>
    <source>
        <strain evidence="10">11-0573</strain>
        <strain evidence="11">11-7712</strain>
        <strain evidence="12">12-0352</strain>
    </source>
</reference>
<evidence type="ECO:0000313" key="8">
    <source>
        <dbReference type="EMBL" id="ECT9250071.1"/>
    </source>
</evidence>
<dbReference type="EMBL" id="SRAQ01000011">
    <property type="protein sequence ID" value="KAA7281647.1"/>
    <property type="molecule type" value="Genomic_DNA"/>
</dbReference>
<evidence type="ECO:0000313" key="5">
    <source>
        <dbReference type="EMBL" id="ECS2243021.1"/>
    </source>
</evidence>
<sequence length="508" mass="56327">MGNNVSEGTTVLTCPTVTKVKCTLERVPAPDVDPDLCYLAEKAEKAVLFPVITLKKAGEIEALLYQLAVSSRIQFEEIQNKYFWPYKAEVCFAIPDDQKAVPIPMLATSKEKIKLAENTPGGVKNRPHSGNIFAKPKKDDWRKRGIRCMRRPDIIIVNKKETRWPGRETTYFDNEQYSDNLQLLLEMKFFEDDLTWGQENDYTQIATAERFGVFRVEKKDEREDEDKDTKVDPIYLIPLANADKDAGSGDGSGAANDEHMPEAQQTTQVKRPLPEAPAEDDEPLEDQPEPEPEPEKLPVAAKVDVRQFPVYSFDPLPGTVKPFEDWVIPGSSVRSLHDGGAQGLTPETRGIFDSTYEWFSKVGEWFVEDVVDPAVEGVKTYVTWMAEGGKNIIRYQLEEIAAAWEIVKNGMSVAYEELKSIVAVQILQRVPTEFGMFFIVALCVDGKIVMEVMGEYLLKALLLCLVAIGAIAVGTSAAVGAAVAASVAAVMAIFTDESEQGNSEGGMV</sequence>
<dbReference type="EMBL" id="AAHNXN010000023">
    <property type="protein sequence ID" value="EBY3766399.1"/>
    <property type="molecule type" value="Genomic_DNA"/>
</dbReference>
<reference evidence="10" key="1">
    <citation type="journal article" date="2018" name="Genome Biol.">
        <title>SKESA: strategic k-mer extension for scrupulous assemblies.</title>
        <authorList>
            <person name="Souvorov A."/>
            <person name="Agarwala R."/>
            <person name="Lipman D.J."/>
        </authorList>
    </citation>
    <scope>NUCLEOTIDE SEQUENCE</scope>
    <source>
        <strain evidence="10">11-0573</strain>
        <strain evidence="11">11-7712</strain>
        <strain evidence="12">12-0352</strain>
    </source>
</reference>
<evidence type="ECO:0000313" key="11">
    <source>
        <dbReference type="EMBL" id="HAE3754597.1"/>
    </source>
</evidence>
<evidence type="ECO:0000313" key="6">
    <source>
        <dbReference type="EMBL" id="ECS5571758.1"/>
    </source>
</evidence>
<protein>
    <submittedName>
        <fullName evidence="9">Uncharacterized protein</fullName>
    </submittedName>
</protein>